<evidence type="ECO:0000256" key="1">
    <source>
        <dbReference type="ARBA" id="ARBA00023015"/>
    </source>
</evidence>
<dbReference type="Pfam" id="PF12833">
    <property type="entry name" value="HTH_18"/>
    <property type="match status" value="1"/>
</dbReference>
<keyword evidence="3" id="KW-0804">Transcription</keyword>
<evidence type="ECO:0000259" key="4">
    <source>
        <dbReference type="PROSITE" id="PS01124"/>
    </source>
</evidence>
<dbReference type="KEGG" id="amar:AMRN_0434"/>
<dbReference type="SMART" id="SM00342">
    <property type="entry name" value="HTH_ARAC"/>
    <property type="match status" value="1"/>
</dbReference>
<keyword evidence="7" id="KW-1185">Reference proteome</keyword>
<keyword evidence="2" id="KW-0238">DNA-binding</keyword>
<protein>
    <submittedName>
        <fullName evidence="6">AraC family transcriptional regulator</fullName>
    </submittedName>
    <submittedName>
        <fullName evidence="5">Transcriptional regulator, AraC family</fullName>
    </submittedName>
</protein>
<dbReference type="PANTHER" id="PTHR47893:SF1">
    <property type="entry name" value="REGULATORY PROTEIN PCHR"/>
    <property type="match status" value="1"/>
</dbReference>
<dbReference type="AlphaFoldDB" id="A0A347THX4"/>
<proteinExistence type="predicted"/>
<evidence type="ECO:0000313" key="7">
    <source>
        <dbReference type="Proteomes" id="UP000224740"/>
    </source>
</evidence>
<dbReference type="RefSeq" id="WP_099309825.1">
    <property type="nucleotide sequence ID" value="NZ_CP032101.1"/>
</dbReference>
<feature type="domain" description="HTH araC/xylS-type" evidence="4">
    <location>
        <begin position="222"/>
        <end position="322"/>
    </location>
</feature>
<reference evidence="7" key="1">
    <citation type="submission" date="2017-09" db="EMBL/GenBank/DDBJ databases">
        <title>Arcobacter canalis sp. nov., a new species isolated from a water canal contaminated with urban sewage.</title>
        <authorList>
            <person name="Perez-Cataluna A."/>
            <person name="Salas-Masso N."/>
            <person name="Figueras M.J."/>
        </authorList>
    </citation>
    <scope>NUCLEOTIDE SEQUENCE [LARGE SCALE GENOMIC DNA]</scope>
    <source>
        <strain evidence="7">CECT 7727</strain>
    </source>
</reference>
<dbReference type="PANTHER" id="PTHR47893">
    <property type="entry name" value="REGULATORY PROTEIN PCHR"/>
    <property type="match status" value="1"/>
</dbReference>
<keyword evidence="1" id="KW-0805">Transcription regulation</keyword>
<evidence type="ECO:0000256" key="2">
    <source>
        <dbReference type="ARBA" id="ARBA00023125"/>
    </source>
</evidence>
<dbReference type="Proteomes" id="UP000264693">
    <property type="component" value="Chromosome"/>
</dbReference>
<evidence type="ECO:0000313" key="5">
    <source>
        <dbReference type="EMBL" id="AXX86202.1"/>
    </source>
</evidence>
<name>A0A347THX4_9BACT</name>
<dbReference type="PROSITE" id="PS00041">
    <property type="entry name" value="HTH_ARAC_FAMILY_1"/>
    <property type="match status" value="1"/>
</dbReference>
<dbReference type="InterPro" id="IPR053142">
    <property type="entry name" value="PchR_regulatory_protein"/>
</dbReference>
<dbReference type="GO" id="GO:0043565">
    <property type="term" value="F:sequence-specific DNA binding"/>
    <property type="evidence" value="ECO:0007669"/>
    <property type="project" value="InterPro"/>
</dbReference>
<dbReference type="Proteomes" id="UP000224740">
    <property type="component" value="Unassembled WGS sequence"/>
</dbReference>
<dbReference type="GO" id="GO:0003700">
    <property type="term" value="F:DNA-binding transcription factor activity"/>
    <property type="evidence" value="ECO:0007669"/>
    <property type="project" value="InterPro"/>
</dbReference>
<dbReference type="PROSITE" id="PS01124">
    <property type="entry name" value="HTH_ARAC_FAMILY_2"/>
    <property type="match status" value="1"/>
</dbReference>
<reference evidence="5 8" key="3">
    <citation type="submission" date="2018-08" db="EMBL/GenBank/DDBJ databases">
        <title>Complete genome of the Arcobacter marinus type strain JCM 15502.</title>
        <authorList>
            <person name="Miller W.G."/>
            <person name="Yee E."/>
            <person name="Huynh S."/>
            <person name="Parker C.T."/>
        </authorList>
    </citation>
    <scope>NUCLEOTIDE SEQUENCE [LARGE SCALE GENOMIC DNA]</scope>
    <source>
        <strain evidence="5 8">JCM 15502</strain>
    </source>
</reference>
<dbReference type="SUPFAM" id="SSF46689">
    <property type="entry name" value="Homeodomain-like"/>
    <property type="match status" value="1"/>
</dbReference>
<evidence type="ECO:0000256" key="3">
    <source>
        <dbReference type="ARBA" id="ARBA00023163"/>
    </source>
</evidence>
<dbReference type="EMBL" id="NXAO01000001">
    <property type="protein sequence ID" value="PHO16746.1"/>
    <property type="molecule type" value="Genomic_DNA"/>
</dbReference>
<dbReference type="Gene3D" id="1.10.10.60">
    <property type="entry name" value="Homeodomain-like"/>
    <property type="match status" value="1"/>
</dbReference>
<evidence type="ECO:0000313" key="6">
    <source>
        <dbReference type="EMBL" id="PHO16746.1"/>
    </source>
</evidence>
<dbReference type="InterPro" id="IPR018060">
    <property type="entry name" value="HTH_AraC"/>
</dbReference>
<dbReference type="EMBL" id="CP032101">
    <property type="protein sequence ID" value="AXX86202.1"/>
    <property type="molecule type" value="Genomic_DNA"/>
</dbReference>
<accession>A0A347THX4</accession>
<dbReference type="InterPro" id="IPR018062">
    <property type="entry name" value="HTH_AraC-typ_CS"/>
</dbReference>
<gene>
    <name evidence="5" type="ORF">AMRN_0434</name>
    <name evidence="6" type="ORF">CPH92_00290</name>
</gene>
<sequence>MSYRISSIDFEDFILSSNECNCWQHNIPNDLGIIKSNKQIIEDNIFMFKTSASINKKLEIKSFSKVSGLCIAINLEDDVIYTDNSNSSKLLFKKDEILIKYVNSYDGSIIFDNSTKTKSLCLVIRDSFLEKYFFKGFNNTKLLRKNFQNHISTNIKKSLASYKTKILANELYNSPYEGDLDTLYLQSKAYEIIYSEFKDIFNLNKENICTCKKVKFNSLDIESLKKAKELILSSQKIYSISDLSKKVALNEFKLKLGFKELFNTTPGSLVLEARMQKAKALLSTGDYNIAEVSSIVGYKHQQSFTVAFTKYFKVNPKELVKNRTYYFRLK</sequence>
<organism evidence="5 8">
    <name type="scientific">Malaciobacter marinus</name>
    <dbReference type="NCBI Taxonomy" id="505249"/>
    <lineage>
        <taxon>Bacteria</taxon>
        <taxon>Pseudomonadati</taxon>
        <taxon>Campylobacterota</taxon>
        <taxon>Epsilonproteobacteria</taxon>
        <taxon>Campylobacterales</taxon>
        <taxon>Arcobacteraceae</taxon>
        <taxon>Malaciobacter</taxon>
    </lineage>
</organism>
<dbReference type="InterPro" id="IPR009057">
    <property type="entry name" value="Homeodomain-like_sf"/>
</dbReference>
<evidence type="ECO:0000313" key="8">
    <source>
        <dbReference type="Proteomes" id="UP000264693"/>
    </source>
</evidence>
<reference evidence="6" key="2">
    <citation type="submission" date="2017-09" db="EMBL/GenBank/DDBJ databases">
        <authorList>
            <person name="Perez-Cataluna A."/>
            <person name="Figueras M.J."/>
            <person name="Salas-Masso N."/>
        </authorList>
    </citation>
    <scope>NUCLEOTIDE SEQUENCE</scope>
    <source>
        <strain evidence="6">CECT 7727</strain>
    </source>
</reference>